<proteinExistence type="predicted"/>
<sequence>MPNLFPVNESGGVLEEVKVSKQTVFGRSWRFDFETGEFMVTPAGKVVTADEDQAWVEWCQKALHTERYRYLAYSRSYGQEFDDLIALHLTREANEMELKRMTKEALMADPRTAKAEMVSLQWEGDHCFFMCEVTSRRGTSVQMNMRMVP</sequence>
<dbReference type="Pfam" id="PF10934">
    <property type="entry name" value="Sheath_initiator"/>
    <property type="match status" value="1"/>
</dbReference>
<name>A0A4Q9DGK2_9BACL</name>
<dbReference type="InterPro" id="IPR020288">
    <property type="entry name" value="Sheath_initiator"/>
</dbReference>
<evidence type="ECO:0000313" key="2">
    <source>
        <dbReference type="Proteomes" id="UP000293142"/>
    </source>
</evidence>
<dbReference type="EMBL" id="SIRE01000026">
    <property type="protein sequence ID" value="TBL71364.1"/>
    <property type="molecule type" value="Genomic_DNA"/>
</dbReference>
<evidence type="ECO:0000313" key="1">
    <source>
        <dbReference type="EMBL" id="TBL71364.1"/>
    </source>
</evidence>
<protein>
    <submittedName>
        <fullName evidence="1">DUF2634 domain-containing protein</fullName>
    </submittedName>
</protein>
<organism evidence="1 2">
    <name type="scientific">Paenibacillus thalictri</name>
    <dbReference type="NCBI Taxonomy" id="2527873"/>
    <lineage>
        <taxon>Bacteria</taxon>
        <taxon>Bacillati</taxon>
        <taxon>Bacillota</taxon>
        <taxon>Bacilli</taxon>
        <taxon>Bacillales</taxon>
        <taxon>Paenibacillaceae</taxon>
        <taxon>Paenibacillus</taxon>
    </lineage>
</organism>
<dbReference type="AlphaFoldDB" id="A0A4Q9DGK2"/>
<dbReference type="OrthoDB" id="89089at2"/>
<gene>
    <name evidence="1" type="ORF">EYB31_30190</name>
</gene>
<comment type="caution">
    <text evidence="1">The sequence shown here is derived from an EMBL/GenBank/DDBJ whole genome shotgun (WGS) entry which is preliminary data.</text>
</comment>
<dbReference type="Proteomes" id="UP000293142">
    <property type="component" value="Unassembled WGS sequence"/>
</dbReference>
<reference evidence="1 2" key="1">
    <citation type="submission" date="2019-02" db="EMBL/GenBank/DDBJ databases">
        <title>Paenibacillus sp. nov., isolated from surface-sterilized tissue of Thalictrum simplex L.</title>
        <authorList>
            <person name="Tuo L."/>
        </authorList>
    </citation>
    <scope>NUCLEOTIDE SEQUENCE [LARGE SCALE GENOMIC DNA]</scope>
    <source>
        <strain evidence="1 2">N2SHLJ1</strain>
    </source>
</reference>
<dbReference type="RefSeq" id="WP_131017229.1">
    <property type="nucleotide sequence ID" value="NZ_SIRE01000026.1"/>
</dbReference>
<accession>A0A4Q9DGK2</accession>
<keyword evidence="2" id="KW-1185">Reference proteome</keyword>